<name>A0AA39UWG7_9AGAR</name>
<evidence type="ECO:0000313" key="1">
    <source>
        <dbReference type="EMBL" id="KAK0495795.1"/>
    </source>
</evidence>
<evidence type="ECO:0008006" key="3">
    <source>
        <dbReference type="Google" id="ProtNLM"/>
    </source>
</evidence>
<dbReference type="EMBL" id="JAUEPU010000017">
    <property type="protein sequence ID" value="KAK0495795.1"/>
    <property type="molecule type" value="Genomic_DNA"/>
</dbReference>
<comment type="caution">
    <text evidence="1">The sequence shown here is derived from an EMBL/GenBank/DDBJ whole genome shotgun (WGS) entry which is preliminary data.</text>
</comment>
<protein>
    <recommendedName>
        <fullName evidence="3">F-box domain-containing protein</fullName>
    </recommendedName>
</protein>
<dbReference type="Proteomes" id="UP001175228">
    <property type="component" value="Unassembled WGS sequence"/>
</dbReference>
<evidence type="ECO:0000313" key="2">
    <source>
        <dbReference type="Proteomes" id="UP001175228"/>
    </source>
</evidence>
<dbReference type="Gene3D" id="3.80.10.10">
    <property type="entry name" value="Ribonuclease Inhibitor"/>
    <property type="match status" value="1"/>
</dbReference>
<dbReference type="SUPFAM" id="SSF52047">
    <property type="entry name" value="RNI-like"/>
    <property type="match status" value="1"/>
</dbReference>
<dbReference type="InterPro" id="IPR032675">
    <property type="entry name" value="LRR_dom_sf"/>
</dbReference>
<proteinExistence type="predicted"/>
<keyword evidence="2" id="KW-1185">Reference proteome</keyword>
<dbReference type="AlphaFoldDB" id="A0AA39UWG7"/>
<accession>A0AA39UWG7</accession>
<sequence length="440" mass="50801">MLPWQCEAVRAYLFNEGHKPDLYIRTMLPTELCNLVIDHLHDSKPSLLACSLVCRAWVLECRFHLFQKVDLYRDTADPFFQLFESPYATIASAHTRELNVAQNTVTRYGNLDGELLDGLAFQGVLSRYPADVFEHVQKLSVTWVGWWTLSEAERLNIGQRFKNVTELVLWMVVFETDKELAVLIASFPALEVLSLQTIRFRVKDSQENHSHLKHALPANLHTISLNDISNPRVLHSLIPCPSLRVFKCHYVNFGDFTPALAKDFGQLLLSADERFEDFGFTIQAAALLNDGVDLDARFKHIDLARIPNLRRINLWIEDTRYLIPFLGRLAKSGSSTPMLETLDIYYLSEHDLDWEKLDSILQHPYFHVLREVKTSVKTYFNLEDVVGQESGWYLKPNDGSRAHIEMGHNIAKFVERLPKCQARGILRPAEGYYFFDRSMW</sequence>
<organism evidence="1 2">
    <name type="scientific">Armillaria luteobubalina</name>
    <dbReference type="NCBI Taxonomy" id="153913"/>
    <lineage>
        <taxon>Eukaryota</taxon>
        <taxon>Fungi</taxon>
        <taxon>Dikarya</taxon>
        <taxon>Basidiomycota</taxon>
        <taxon>Agaricomycotina</taxon>
        <taxon>Agaricomycetes</taxon>
        <taxon>Agaricomycetidae</taxon>
        <taxon>Agaricales</taxon>
        <taxon>Marasmiineae</taxon>
        <taxon>Physalacriaceae</taxon>
        <taxon>Armillaria</taxon>
    </lineage>
</organism>
<gene>
    <name evidence="1" type="ORF">EDD18DRAFT_1170714</name>
</gene>
<reference evidence="1" key="1">
    <citation type="submission" date="2023-06" db="EMBL/GenBank/DDBJ databases">
        <authorList>
            <consortium name="Lawrence Berkeley National Laboratory"/>
            <person name="Ahrendt S."/>
            <person name="Sahu N."/>
            <person name="Indic B."/>
            <person name="Wong-Bajracharya J."/>
            <person name="Merenyi Z."/>
            <person name="Ke H.-M."/>
            <person name="Monk M."/>
            <person name="Kocsube S."/>
            <person name="Drula E."/>
            <person name="Lipzen A."/>
            <person name="Balint B."/>
            <person name="Henrissat B."/>
            <person name="Andreopoulos B."/>
            <person name="Martin F.M."/>
            <person name="Harder C.B."/>
            <person name="Rigling D."/>
            <person name="Ford K.L."/>
            <person name="Foster G.D."/>
            <person name="Pangilinan J."/>
            <person name="Papanicolaou A."/>
            <person name="Barry K."/>
            <person name="LaButti K."/>
            <person name="Viragh M."/>
            <person name="Koriabine M."/>
            <person name="Yan M."/>
            <person name="Riley R."/>
            <person name="Champramary S."/>
            <person name="Plett K.L."/>
            <person name="Tsai I.J."/>
            <person name="Slot J."/>
            <person name="Sipos G."/>
            <person name="Plett J."/>
            <person name="Nagy L.G."/>
            <person name="Grigoriev I.V."/>
        </authorList>
    </citation>
    <scope>NUCLEOTIDE SEQUENCE</scope>
    <source>
        <strain evidence="1">HWK02</strain>
    </source>
</reference>